<sequence length="363" mass="41728">MLTQQSTKTPLPIPDQPLDILLPLPKESTNAHTLTLLRELVEGILEKDVRYSVTFSPILCPVGKEEGGGKNKLFTIKPHWWQTQDGKWEYRDAQRNPENAKPQGQAQLESLARSVHTLSLGLLYITDFEIRQKSIKRIEDLLRVFFVDPETRMEPEVRFSQCHPGEEPMKGNEGFVVAIRFLVLVDQALILCERFIDPGIQAKEKKTLWYHAILASHHRLLDPANTSYATLALHDWINEHDSPQNTFEGVMKNDNRRHRCLETLQKLFIIADLTVPRSEHGTLSQEIKMYLKGCVEYVKMVEKGPVETPREDDVRHLARVAWFDKILDTWEGNVPAEGTGDEPDGQGWEGGWVKRMKMMWGFI</sequence>
<dbReference type="GO" id="GO:0042597">
    <property type="term" value="C:periplasmic space"/>
    <property type="evidence" value="ECO:0007669"/>
    <property type="project" value="InterPro"/>
</dbReference>
<gene>
    <name evidence="4" type="ORF">I303_108290</name>
</gene>
<organism evidence="4 5">
    <name type="scientific">Kwoniella dejecticola CBS 10117</name>
    <dbReference type="NCBI Taxonomy" id="1296121"/>
    <lineage>
        <taxon>Eukaryota</taxon>
        <taxon>Fungi</taxon>
        <taxon>Dikarya</taxon>
        <taxon>Basidiomycota</taxon>
        <taxon>Agaricomycotina</taxon>
        <taxon>Tremellomycetes</taxon>
        <taxon>Tremellales</taxon>
        <taxon>Cryptococcaceae</taxon>
        <taxon>Kwoniella</taxon>
    </lineage>
</organism>
<dbReference type="GO" id="GO:0016829">
    <property type="term" value="F:lyase activity"/>
    <property type="evidence" value="ECO:0007669"/>
    <property type="project" value="UniProtKB-KW"/>
</dbReference>
<dbReference type="InterPro" id="IPR008397">
    <property type="entry name" value="Alginate_lyase_dom"/>
</dbReference>
<dbReference type="RefSeq" id="XP_065825868.1">
    <property type="nucleotide sequence ID" value="XM_065969796.1"/>
</dbReference>
<dbReference type="Pfam" id="PF05426">
    <property type="entry name" value="Alginate_lyase"/>
    <property type="match status" value="1"/>
</dbReference>
<dbReference type="InterPro" id="IPR008929">
    <property type="entry name" value="Chondroitin_lyas"/>
</dbReference>
<keyword evidence="5" id="KW-1185">Reference proteome</keyword>
<dbReference type="Gene3D" id="1.50.10.100">
    <property type="entry name" value="Chondroitin AC/alginate lyase"/>
    <property type="match status" value="1"/>
</dbReference>
<reference evidence="4" key="2">
    <citation type="submission" date="2024-02" db="EMBL/GenBank/DDBJ databases">
        <title>Comparative genomics of Cryptococcus and Kwoniella reveals pathogenesis evolution and contrasting modes of karyotype evolution via chromosome fusion or intercentromeric recombination.</title>
        <authorList>
            <person name="Coelho M.A."/>
            <person name="David-Palma M."/>
            <person name="Shea T."/>
            <person name="Bowers K."/>
            <person name="McGinley-Smith S."/>
            <person name="Mohammad A.W."/>
            <person name="Gnirke A."/>
            <person name="Yurkov A.M."/>
            <person name="Nowrousian M."/>
            <person name="Sun S."/>
            <person name="Cuomo C.A."/>
            <person name="Heitman J."/>
        </authorList>
    </citation>
    <scope>NUCLEOTIDE SEQUENCE</scope>
    <source>
        <strain evidence="4">CBS 10117</strain>
    </source>
</reference>
<keyword evidence="1" id="KW-0732">Signal</keyword>
<dbReference type="Proteomes" id="UP000078595">
    <property type="component" value="Chromosome 11"/>
</dbReference>
<keyword evidence="2" id="KW-0456">Lyase</keyword>
<accession>A0AAJ8KWG2</accession>
<evidence type="ECO:0000313" key="4">
    <source>
        <dbReference type="EMBL" id="WWC65669.1"/>
    </source>
</evidence>
<evidence type="ECO:0000256" key="1">
    <source>
        <dbReference type="ARBA" id="ARBA00022729"/>
    </source>
</evidence>
<evidence type="ECO:0000313" key="5">
    <source>
        <dbReference type="Proteomes" id="UP000078595"/>
    </source>
</evidence>
<evidence type="ECO:0000259" key="3">
    <source>
        <dbReference type="Pfam" id="PF05426"/>
    </source>
</evidence>
<name>A0AAJ8KWG2_9TREE</name>
<reference evidence="4" key="1">
    <citation type="submission" date="2013-07" db="EMBL/GenBank/DDBJ databases">
        <authorList>
            <consortium name="The Broad Institute Genome Sequencing Platform"/>
            <person name="Cuomo C."/>
            <person name="Litvintseva A."/>
            <person name="Chen Y."/>
            <person name="Heitman J."/>
            <person name="Sun S."/>
            <person name="Springer D."/>
            <person name="Dromer F."/>
            <person name="Young S.K."/>
            <person name="Zeng Q."/>
            <person name="Gargeya S."/>
            <person name="Fitzgerald M."/>
            <person name="Abouelleil A."/>
            <person name="Alvarado L."/>
            <person name="Berlin A.M."/>
            <person name="Chapman S.B."/>
            <person name="Dewar J."/>
            <person name="Goldberg J."/>
            <person name="Griggs A."/>
            <person name="Gujja S."/>
            <person name="Hansen M."/>
            <person name="Howarth C."/>
            <person name="Imamovic A."/>
            <person name="Larimer J."/>
            <person name="McCowan C."/>
            <person name="Murphy C."/>
            <person name="Pearson M."/>
            <person name="Priest M."/>
            <person name="Roberts A."/>
            <person name="Saif S."/>
            <person name="Shea T."/>
            <person name="Sykes S."/>
            <person name="Wortman J."/>
            <person name="Nusbaum C."/>
            <person name="Birren B."/>
        </authorList>
    </citation>
    <scope>NUCLEOTIDE SEQUENCE</scope>
    <source>
        <strain evidence="4">CBS 10117</strain>
    </source>
</reference>
<dbReference type="KEGG" id="kdj:28971082"/>
<dbReference type="GeneID" id="28971082"/>
<evidence type="ECO:0000256" key="2">
    <source>
        <dbReference type="ARBA" id="ARBA00023239"/>
    </source>
</evidence>
<dbReference type="EMBL" id="CP144540">
    <property type="protein sequence ID" value="WWC65669.1"/>
    <property type="molecule type" value="Genomic_DNA"/>
</dbReference>
<proteinExistence type="predicted"/>
<dbReference type="AlphaFoldDB" id="A0AAJ8KWG2"/>
<protein>
    <recommendedName>
        <fullName evidence="3">Alginate lyase domain-containing protein</fullName>
    </recommendedName>
</protein>
<feature type="domain" description="Alginate lyase" evidence="3">
    <location>
        <begin position="68"/>
        <end position="183"/>
    </location>
</feature>